<dbReference type="InterPro" id="IPR029021">
    <property type="entry name" value="Prot-tyrosine_phosphatase-like"/>
</dbReference>
<evidence type="ECO:0000259" key="1">
    <source>
        <dbReference type="Pfam" id="PF04273"/>
    </source>
</evidence>
<gene>
    <name evidence="2" type="ORF">LCGC14_0841930</name>
</gene>
<dbReference type="Gene3D" id="3.90.190.10">
    <property type="entry name" value="Protein tyrosine phosphatase superfamily"/>
    <property type="match status" value="1"/>
</dbReference>
<accession>A0A0F9PCT2</accession>
<dbReference type="Pfam" id="PF04273">
    <property type="entry name" value="BLH_phosphatase"/>
    <property type="match status" value="1"/>
</dbReference>
<organism evidence="2">
    <name type="scientific">marine sediment metagenome</name>
    <dbReference type="NCBI Taxonomy" id="412755"/>
    <lineage>
        <taxon>unclassified sequences</taxon>
        <taxon>metagenomes</taxon>
        <taxon>ecological metagenomes</taxon>
    </lineage>
</organism>
<comment type="caution">
    <text evidence="2">The sequence shown here is derived from an EMBL/GenBank/DDBJ whole genome shotgun (WGS) entry which is preliminary data.</text>
</comment>
<sequence>MDIKQLDERLSVSAQPGIDDIEQLAKEGFRTIISTRPRNETEDQPDTQVLKDKAESLGMAWHEIPVEPGNYGSTDINTFAKALQSSPTPILSYCRTGKRATHLWAYSQAKVRPIPELLKSADSAGYGLKALEDDLLRYQSQTNSR</sequence>
<dbReference type="GO" id="GO:0016787">
    <property type="term" value="F:hydrolase activity"/>
    <property type="evidence" value="ECO:0007669"/>
    <property type="project" value="InterPro"/>
</dbReference>
<evidence type="ECO:0000313" key="2">
    <source>
        <dbReference type="EMBL" id="KKN29640.1"/>
    </source>
</evidence>
<dbReference type="EMBL" id="LAZR01002470">
    <property type="protein sequence ID" value="KKN29640.1"/>
    <property type="molecule type" value="Genomic_DNA"/>
</dbReference>
<dbReference type="InterPro" id="IPR005939">
    <property type="entry name" value="BLH_phosphatase-like"/>
</dbReference>
<name>A0A0F9PCT2_9ZZZZ</name>
<reference evidence="2" key="1">
    <citation type="journal article" date="2015" name="Nature">
        <title>Complex archaea that bridge the gap between prokaryotes and eukaryotes.</title>
        <authorList>
            <person name="Spang A."/>
            <person name="Saw J.H."/>
            <person name="Jorgensen S.L."/>
            <person name="Zaremba-Niedzwiedzka K."/>
            <person name="Martijn J."/>
            <person name="Lind A.E."/>
            <person name="van Eijk R."/>
            <person name="Schleper C."/>
            <person name="Guy L."/>
            <person name="Ettema T.J."/>
        </authorList>
    </citation>
    <scope>NUCLEOTIDE SEQUENCE</scope>
</reference>
<protein>
    <recommendedName>
        <fullName evidence="1">Beta-lactamase hydrolase-like protein phosphatase-like domain-containing protein</fullName>
    </recommendedName>
</protein>
<proteinExistence type="predicted"/>
<feature type="domain" description="Beta-lactamase hydrolase-like protein phosphatase-like" evidence="1">
    <location>
        <begin position="2"/>
        <end position="110"/>
    </location>
</feature>
<dbReference type="NCBIfam" id="TIGR01244">
    <property type="entry name" value="TIGR01244 family sulfur transferase"/>
    <property type="match status" value="1"/>
</dbReference>
<dbReference type="AlphaFoldDB" id="A0A0F9PCT2"/>
<dbReference type="SUPFAM" id="SSF52799">
    <property type="entry name" value="(Phosphotyrosine protein) phosphatases II"/>
    <property type="match status" value="1"/>
</dbReference>